<name>A0A841J5R5_9SPHI</name>
<dbReference type="Proteomes" id="UP000548326">
    <property type="component" value="Unassembled WGS sequence"/>
</dbReference>
<dbReference type="Pfam" id="PF18943">
    <property type="entry name" value="DUF5690"/>
    <property type="match status" value="1"/>
</dbReference>
<feature type="transmembrane region" description="Helical" evidence="1">
    <location>
        <begin position="355"/>
        <end position="381"/>
    </location>
</feature>
<evidence type="ECO:0000313" key="2">
    <source>
        <dbReference type="EMBL" id="MBB6126137.1"/>
    </source>
</evidence>
<dbReference type="InterPro" id="IPR043745">
    <property type="entry name" value="DUF5690"/>
</dbReference>
<evidence type="ECO:0008006" key="4">
    <source>
        <dbReference type="Google" id="ProtNLM"/>
    </source>
</evidence>
<feature type="transmembrane region" description="Helical" evidence="1">
    <location>
        <begin position="387"/>
        <end position="413"/>
    </location>
</feature>
<keyword evidence="1" id="KW-0812">Transmembrane</keyword>
<dbReference type="RefSeq" id="WP_183585102.1">
    <property type="nucleotide sequence ID" value="NZ_JACHCA010000001.1"/>
</dbReference>
<dbReference type="SUPFAM" id="SSF103473">
    <property type="entry name" value="MFS general substrate transporter"/>
    <property type="match status" value="1"/>
</dbReference>
<feature type="transmembrane region" description="Helical" evidence="1">
    <location>
        <begin position="172"/>
        <end position="195"/>
    </location>
</feature>
<feature type="transmembrane region" description="Helical" evidence="1">
    <location>
        <begin position="293"/>
        <end position="315"/>
    </location>
</feature>
<feature type="transmembrane region" description="Helical" evidence="1">
    <location>
        <begin position="321"/>
        <end position="343"/>
    </location>
</feature>
<dbReference type="InterPro" id="IPR036259">
    <property type="entry name" value="MFS_trans_sf"/>
</dbReference>
<organism evidence="2 3">
    <name type="scientific">Mucilaginibacter lappiensis</name>
    <dbReference type="NCBI Taxonomy" id="354630"/>
    <lineage>
        <taxon>Bacteria</taxon>
        <taxon>Pseudomonadati</taxon>
        <taxon>Bacteroidota</taxon>
        <taxon>Sphingobacteriia</taxon>
        <taxon>Sphingobacteriales</taxon>
        <taxon>Sphingobacteriaceae</taxon>
        <taxon>Mucilaginibacter</taxon>
    </lineage>
</organism>
<feature type="transmembrane region" description="Helical" evidence="1">
    <location>
        <begin position="12"/>
        <end position="34"/>
    </location>
</feature>
<dbReference type="EMBL" id="JACHCA010000001">
    <property type="protein sequence ID" value="MBB6126137.1"/>
    <property type="molecule type" value="Genomic_DNA"/>
</dbReference>
<protein>
    <recommendedName>
        <fullName evidence="4">Major Facilitator Superfamily protein</fullName>
    </recommendedName>
</protein>
<feature type="transmembrane region" description="Helical" evidence="1">
    <location>
        <begin position="141"/>
        <end position="166"/>
    </location>
</feature>
<feature type="transmembrane region" description="Helical" evidence="1">
    <location>
        <begin position="85"/>
        <end position="103"/>
    </location>
</feature>
<evidence type="ECO:0000313" key="3">
    <source>
        <dbReference type="Proteomes" id="UP000548326"/>
    </source>
</evidence>
<comment type="caution">
    <text evidence="2">The sequence shown here is derived from an EMBL/GenBank/DDBJ whole genome shotgun (WGS) entry which is preliminary data.</text>
</comment>
<feature type="transmembrane region" description="Helical" evidence="1">
    <location>
        <begin position="224"/>
        <end position="244"/>
    </location>
</feature>
<dbReference type="AlphaFoldDB" id="A0A841J5R5"/>
<feature type="transmembrane region" description="Helical" evidence="1">
    <location>
        <begin position="264"/>
        <end position="286"/>
    </location>
</feature>
<feature type="transmembrane region" description="Helical" evidence="1">
    <location>
        <begin position="109"/>
        <end position="129"/>
    </location>
</feature>
<keyword evidence="1" id="KW-0472">Membrane</keyword>
<keyword evidence="1" id="KW-1133">Transmembrane helix</keyword>
<evidence type="ECO:0000256" key="1">
    <source>
        <dbReference type="SAM" id="Phobius"/>
    </source>
</evidence>
<sequence length="430" mass="47678">MQFQPNSKRLQKVFANPAWSLIAAFGTYFCMYGYRKPYTAAAFADVGLWGLSYKFGMIIAQTIGYVLAKWIGIKFVSEIKPEKRIGAILTLIGFAEVMLLFFAVIPRPWNLACMLLNGLPLGVIFGLVLSFLEGRKQTEFLIAGLCASFILSDGVSKSVGALLLTVGVGENWMPFVAGLVFLLPLLLFITMLACVPRPTITDISTRSAREPMTAADRWYFFNKYAPGLIAIVAIYLFVTLLRSVRADFAVELWGGLGYLQTPALFTQSELLVSLGVIIITGFAVLIPDHYKAFRFSLFTSLTGFVILLASVVGLQNGLGKFPFMVLIGLGVYMPYVAVHAVVFERLIAITRERANVGFLMYIVDSVGYTGYIGLMFLRYLIPSNYSILSIFLEICVYLGIAGVLIITFCYLYFKTKLKTNEKRVNQLSVG</sequence>
<reference evidence="2 3" key="1">
    <citation type="submission" date="2020-08" db="EMBL/GenBank/DDBJ databases">
        <title>Genomic Encyclopedia of Type Strains, Phase IV (KMG-V): Genome sequencing to study the core and pangenomes of soil and plant-associated prokaryotes.</title>
        <authorList>
            <person name="Whitman W."/>
        </authorList>
    </citation>
    <scope>NUCLEOTIDE SEQUENCE [LARGE SCALE GENOMIC DNA]</scope>
    <source>
        <strain evidence="2 3">MP601</strain>
    </source>
</reference>
<gene>
    <name evidence="2" type="ORF">HDF22_000238</name>
</gene>
<proteinExistence type="predicted"/>
<accession>A0A841J5R5</accession>
<feature type="transmembrane region" description="Helical" evidence="1">
    <location>
        <begin position="54"/>
        <end position="73"/>
    </location>
</feature>